<dbReference type="EMBL" id="JAJAGQ010000018">
    <property type="protein sequence ID" value="KAJ8535547.1"/>
    <property type="molecule type" value="Genomic_DNA"/>
</dbReference>
<dbReference type="AlphaFoldDB" id="A0A9Q1R2I3"/>
<evidence type="ECO:0000256" key="1">
    <source>
        <dbReference type="SAM" id="MobiDB-lite"/>
    </source>
</evidence>
<keyword evidence="3" id="KW-1185">Reference proteome</keyword>
<sequence length="150" mass="16541">MEKRRQRRPAPTKPTTMVTPANGMQQTLHLVTFGSFLPVQFQSIVEEDRDVCDSIQKAWKAKLGDEGHGPNAPANVVNDVIRDETRDANKSSAKANTDKAITDEPQRMKQQQPGDQIASFSSKSTESKANDIPSSSCMSRADTEPQFNPP</sequence>
<accession>A0A9Q1R2I3</accession>
<evidence type="ECO:0000313" key="2">
    <source>
        <dbReference type="EMBL" id="KAJ8535547.1"/>
    </source>
</evidence>
<organism evidence="2 3">
    <name type="scientific">Anisodus acutangulus</name>
    <dbReference type="NCBI Taxonomy" id="402998"/>
    <lineage>
        <taxon>Eukaryota</taxon>
        <taxon>Viridiplantae</taxon>
        <taxon>Streptophyta</taxon>
        <taxon>Embryophyta</taxon>
        <taxon>Tracheophyta</taxon>
        <taxon>Spermatophyta</taxon>
        <taxon>Magnoliopsida</taxon>
        <taxon>eudicotyledons</taxon>
        <taxon>Gunneridae</taxon>
        <taxon>Pentapetalae</taxon>
        <taxon>asterids</taxon>
        <taxon>lamiids</taxon>
        <taxon>Solanales</taxon>
        <taxon>Solanaceae</taxon>
        <taxon>Solanoideae</taxon>
        <taxon>Hyoscyameae</taxon>
        <taxon>Anisodus</taxon>
    </lineage>
</organism>
<feature type="region of interest" description="Disordered" evidence="1">
    <location>
        <begin position="63"/>
        <end position="150"/>
    </location>
</feature>
<comment type="caution">
    <text evidence="2">The sequence shown here is derived from an EMBL/GenBank/DDBJ whole genome shotgun (WGS) entry which is preliminary data.</text>
</comment>
<feature type="compositionally biased region" description="Basic and acidic residues" evidence="1">
    <location>
        <begin position="96"/>
        <end position="107"/>
    </location>
</feature>
<dbReference type="Proteomes" id="UP001152561">
    <property type="component" value="Unassembled WGS sequence"/>
</dbReference>
<name>A0A9Q1R2I3_9SOLA</name>
<protein>
    <submittedName>
        <fullName evidence="2">Uncharacterized protein</fullName>
    </submittedName>
</protein>
<feature type="compositionally biased region" description="Basic residues" evidence="1">
    <location>
        <begin position="1"/>
        <end position="10"/>
    </location>
</feature>
<proteinExistence type="predicted"/>
<reference evidence="3" key="1">
    <citation type="journal article" date="2023" name="Proc. Natl. Acad. Sci. U.S.A.">
        <title>Genomic and structural basis for evolution of tropane alkaloid biosynthesis.</title>
        <authorList>
            <person name="Wanga Y.-J."/>
            <person name="Taina T."/>
            <person name="Yua J.-Y."/>
            <person name="Lia J."/>
            <person name="Xua B."/>
            <person name="Chenc J."/>
            <person name="D'Auriad J.C."/>
            <person name="Huanga J.-P."/>
            <person name="Huanga S.-X."/>
        </authorList>
    </citation>
    <scope>NUCLEOTIDE SEQUENCE [LARGE SCALE GENOMIC DNA]</scope>
    <source>
        <strain evidence="3">cv. KIB-2019</strain>
    </source>
</reference>
<feature type="compositionally biased region" description="Basic and acidic residues" evidence="1">
    <location>
        <begin position="80"/>
        <end position="89"/>
    </location>
</feature>
<evidence type="ECO:0000313" key="3">
    <source>
        <dbReference type="Proteomes" id="UP001152561"/>
    </source>
</evidence>
<gene>
    <name evidence="2" type="ORF">K7X08_023267</name>
</gene>
<feature type="region of interest" description="Disordered" evidence="1">
    <location>
        <begin position="1"/>
        <end position="20"/>
    </location>
</feature>
<feature type="compositionally biased region" description="Polar residues" evidence="1">
    <location>
        <begin position="108"/>
        <end position="124"/>
    </location>
</feature>